<proteinExistence type="predicted"/>
<sequence>MKENRMKLLQDIQNAAIDKNESATNLLRRCLILATRLQNASIRAWVESELSGYGPDDALPDYRKFGSQVKGHFVGWFGRQVNNFTVPPGALPEQLRVAAKELHVRGPIRELEQLLEGDASSFMMPGGDLPLHLGNVLQEMNCVAAWYEIPRGSVEGLVDAIRTRILTLTLDLESSLADDQPRKGSTADAVEDLVKKTLYGMDQ</sequence>
<feature type="domain" description="AbiTii" evidence="1">
    <location>
        <begin position="7"/>
        <end position="180"/>
    </location>
</feature>
<organism evidence="2 3">
    <name type="scientific">Fimbriimonas ginsengisoli</name>
    <dbReference type="NCBI Taxonomy" id="1005039"/>
    <lineage>
        <taxon>Bacteria</taxon>
        <taxon>Bacillati</taxon>
        <taxon>Armatimonadota</taxon>
        <taxon>Fimbriimonadia</taxon>
        <taxon>Fimbriimonadales</taxon>
        <taxon>Fimbriimonadaceae</taxon>
        <taxon>Fimbriimonas</taxon>
    </lineage>
</organism>
<protein>
    <recommendedName>
        <fullName evidence="1">AbiTii domain-containing protein</fullName>
    </recommendedName>
</protein>
<dbReference type="InterPro" id="IPR041304">
    <property type="entry name" value="AbiTii"/>
</dbReference>
<evidence type="ECO:0000313" key="2">
    <source>
        <dbReference type="EMBL" id="MBI1755851.1"/>
    </source>
</evidence>
<dbReference type="Pfam" id="PF18864">
    <property type="entry name" value="AbiTii"/>
    <property type="match status" value="1"/>
</dbReference>
<dbReference type="Proteomes" id="UP000727962">
    <property type="component" value="Unassembled WGS sequence"/>
</dbReference>
<gene>
    <name evidence="2" type="ORF">HYR64_01935</name>
</gene>
<evidence type="ECO:0000313" key="3">
    <source>
        <dbReference type="Proteomes" id="UP000727962"/>
    </source>
</evidence>
<dbReference type="AlphaFoldDB" id="A0A931PVR1"/>
<accession>A0A931PVR1</accession>
<name>A0A931PVR1_FIMGI</name>
<comment type="caution">
    <text evidence="2">The sequence shown here is derived from an EMBL/GenBank/DDBJ whole genome shotgun (WGS) entry which is preliminary data.</text>
</comment>
<dbReference type="EMBL" id="JACOSL010000013">
    <property type="protein sequence ID" value="MBI1755851.1"/>
    <property type="molecule type" value="Genomic_DNA"/>
</dbReference>
<evidence type="ECO:0000259" key="1">
    <source>
        <dbReference type="Pfam" id="PF18864"/>
    </source>
</evidence>
<reference evidence="2" key="1">
    <citation type="submission" date="2020-07" db="EMBL/GenBank/DDBJ databases">
        <title>Huge and variable diversity of episymbiotic CPR bacteria and DPANN archaea in groundwater ecosystems.</title>
        <authorList>
            <person name="He C.Y."/>
            <person name="Keren R."/>
            <person name="Whittaker M."/>
            <person name="Farag I.F."/>
            <person name="Doudna J."/>
            <person name="Cate J.H.D."/>
            <person name="Banfield J.F."/>
        </authorList>
    </citation>
    <scope>NUCLEOTIDE SEQUENCE</scope>
    <source>
        <strain evidence="2">NC_groundwater_17_Pr7_B-0.1um_64_12</strain>
    </source>
</reference>